<evidence type="ECO:0000256" key="1">
    <source>
        <dbReference type="SAM" id="MobiDB-lite"/>
    </source>
</evidence>
<evidence type="ECO:0000313" key="2">
    <source>
        <dbReference type="EMBL" id="GAA4545333.1"/>
    </source>
</evidence>
<protein>
    <submittedName>
        <fullName evidence="2">Uncharacterized protein</fullName>
    </submittedName>
</protein>
<dbReference type="EMBL" id="BAABGT010000031">
    <property type="protein sequence ID" value="GAA4545333.1"/>
    <property type="molecule type" value="Genomic_DNA"/>
</dbReference>
<reference evidence="3" key="1">
    <citation type="journal article" date="2019" name="Int. J. Syst. Evol. Microbiol.">
        <title>The Global Catalogue of Microorganisms (GCM) 10K type strain sequencing project: providing services to taxonomists for standard genome sequencing and annotation.</title>
        <authorList>
            <consortium name="The Broad Institute Genomics Platform"/>
            <consortium name="The Broad Institute Genome Sequencing Center for Infectious Disease"/>
            <person name="Wu L."/>
            <person name="Ma J."/>
        </authorList>
    </citation>
    <scope>NUCLEOTIDE SEQUENCE [LARGE SCALE GENOMIC DNA]</scope>
    <source>
        <strain evidence="3">JCM 17906</strain>
    </source>
</reference>
<comment type="caution">
    <text evidence="2">The sequence shown here is derived from an EMBL/GenBank/DDBJ whole genome shotgun (WGS) entry which is preliminary data.</text>
</comment>
<dbReference type="Proteomes" id="UP001501598">
    <property type="component" value="Unassembled WGS sequence"/>
</dbReference>
<organism evidence="2 3">
    <name type="scientific">Pseudonocardia xishanensis</name>
    <dbReference type="NCBI Taxonomy" id="630995"/>
    <lineage>
        <taxon>Bacteria</taxon>
        <taxon>Bacillati</taxon>
        <taxon>Actinomycetota</taxon>
        <taxon>Actinomycetes</taxon>
        <taxon>Pseudonocardiales</taxon>
        <taxon>Pseudonocardiaceae</taxon>
        <taxon>Pseudonocardia</taxon>
    </lineage>
</organism>
<feature type="region of interest" description="Disordered" evidence="1">
    <location>
        <begin position="1"/>
        <end position="47"/>
    </location>
</feature>
<keyword evidence="3" id="KW-1185">Reference proteome</keyword>
<name>A0ABP8RRX7_9PSEU</name>
<accession>A0ABP8RRX7</accession>
<proteinExistence type="predicted"/>
<evidence type="ECO:0000313" key="3">
    <source>
        <dbReference type="Proteomes" id="UP001501598"/>
    </source>
</evidence>
<gene>
    <name evidence="2" type="ORF">GCM10023175_24900</name>
</gene>
<sequence>MRSGWPGRRRDPSPSPSDRTSGGGPPFTGTSRGVTPAPVGAPRTCGEAKWFPSVTCTRGDRMELPAVAGAGTLEPVIENGVVARRVPRVPRLRRRPEHIAHGRCHGR</sequence>